<name>A0ABY4TTD8_9SPHN</name>
<organism evidence="1 2">
    <name type="scientific">Sphingomonas donggukensis</name>
    <dbReference type="NCBI Taxonomy" id="2949093"/>
    <lineage>
        <taxon>Bacteria</taxon>
        <taxon>Pseudomonadati</taxon>
        <taxon>Pseudomonadota</taxon>
        <taxon>Alphaproteobacteria</taxon>
        <taxon>Sphingomonadales</taxon>
        <taxon>Sphingomonadaceae</taxon>
        <taxon>Sphingomonas</taxon>
    </lineage>
</organism>
<keyword evidence="2" id="KW-1185">Reference proteome</keyword>
<evidence type="ECO:0000313" key="1">
    <source>
        <dbReference type="EMBL" id="URW74682.1"/>
    </source>
</evidence>
<protein>
    <submittedName>
        <fullName evidence="1">Uncharacterized protein</fullName>
    </submittedName>
</protein>
<dbReference type="RefSeq" id="WP_250749428.1">
    <property type="nucleotide sequence ID" value="NZ_CP098401.1"/>
</dbReference>
<dbReference type="Proteomes" id="UP001055580">
    <property type="component" value="Chromosome"/>
</dbReference>
<evidence type="ECO:0000313" key="2">
    <source>
        <dbReference type="Proteomes" id="UP001055580"/>
    </source>
</evidence>
<reference evidence="1" key="1">
    <citation type="submission" date="2022-05" db="EMBL/GenBank/DDBJ databases">
        <title>Sphingomonas sp. strain RMG20 Genome sequencing and assembly.</title>
        <authorList>
            <person name="Kim I."/>
        </authorList>
    </citation>
    <scope>NUCLEOTIDE SEQUENCE</scope>
    <source>
        <strain evidence="1">RMG20</strain>
    </source>
</reference>
<accession>A0ABY4TTD8</accession>
<sequence length="114" mass="13269">MTAASDFRFRPLADFDIAGHLDRMKPRYRHGELLSADAKLRLAIYDRADARYVIIEERVRSYEANDELHPDDVPFPCDARWEPFWQIQAEPRFSVFETIEDALKEAKLLLANGS</sequence>
<proteinExistence type="predicted"/>
<dbReference type="EMBL" id="CP098401">
    <property type="protein sequence ID" value="URW74682.1"/>
    <property type="molecule type" value="Genomic_DNA"/>
</dbReference>
<gene>
    <name evidence="1" type="ORF">M9980_08840</name>
</gene>